<evidence type="ECO:0000256" key="3">
    <source>
        <dbReference type="ARBA" id="ARBA00026104"/>
    </source>
</evidence>
<comment type="catalytic activity">
    <reaction evidence="9">
        <text>1,2-didecanoylglycerol + H2O = decanoylglycerol + decanoate + H(+)</text>
        <dbReference type="Rhea" id="RHEA:48596"/>
        <dbReference type="ChEBI" id="CHEBI:11152"/>
        <dbReference type="ChEBI" id="CHEBI:15377"/>
        <dbReference type="ChEBI" id="CHEBI:15378"/>
        <dbReference type="ChEBI" id="CHEBI:27689"/>
        <dbReference type="ChEBI" id="CHEBI:90605"/>
    </reaction>
</comment>
<evidence type="ECO:0000256" key="7">
    <source>
        <dbReference type="ARBA" id="ARBA00044064"/>
    </source>
</evidence>
<dbReference type="PANTHER" id="PTHR46118:SF4">
    <property type="entry name" value="PROTEIN ABHD11"/>
    <property type="match status" value="1"/>
</dbReference>
<comment type="catalytic activity">
    <reaction evidence="6">
        <text>a 1,3-diacyl-sn-glycerol + H2O = a 1-acyl-sn-glycerol + a fatty acid + H(+)</text>
        <dbReference type="Rhea" id="RHEA:38503"/>
        <dbReference type="ChEBI" id="CHEBI:15377"/>
        <dbReference type="ChEBI" id="CHEBI:15378"/>
        <dbReference type="ChEBI" id="CHEBI:28868"/>
        <dbReference type="ChEBI" id="CHEBI:64683"/>
        <dbReference type="ChEBI" id="CHEBI:77272"/>
    </reaction>
</comment>
<evidence type="ECO:0000259" key="12">
    <source>
        <dbReference type="Pfam" id="PF00561"/>
    </source>
</evidence>
<comment type="catalytic activity">
    <reaction evidence="8">
        <text>1-octadecanoyl-2-(4Z,7Z,10Z,13Z,16Z,19Z-docosahexaenoyl)-sn-glycerol + H2O = 2-(4Z,7Z,10Z,13Z,16Z,19Z-docosahexaenoyl)-glycerol + octadecanoate + H(+)</text>
        <dbReference type="Rhea" id="RHEA:77107"/>
        <dbReference type="ChEBI" id="CHEBI:15377"/>
        <dbReference type="ChEBI" id="CHEBI:15378"/>
        <dbReference type="ChEBI" id="CHEBI:25629"/>
        <dbReference type="ChEBI" id="CHEBI:77129"/>
        <dbReference type="ChEBI" id="CHEBI:186738"/>
    </reaction>
</comment>
<feature type="domain" description="AB hydrolase-1" evidence="12">
    <location>
        <begin position="23"/>
        <end position="123"/>
    </location>
</feature>
<evidence type="ECO:0000313" key="13">
    <source>
        <dbReference type="Proteomes" id="UP000050790"/>
    </source>
</evidence>
<evidence type="ECO:0000313" key="14">
    <source>
        <dbReference type="WBParaSite" id="SMRG1_18410.1"/>
    </source>
</evidence>
<dbReference type="GO" id="GO:0005739">
    <property type="term" value="C:mitochondrion"/>
    <property type="evidence" value="ECO:0007669"/>
    <property type="project" value="TreeGrafter"/>
</dbReference>
<evidence type="ECO:0000256" key="11">
    <source>
        <dbReference type="ARBA" id="ARBA00048919"/>
    </source>
</evidence>
<evidence type="ECO:0000256" key="2">
    <source>
        <dbReference type="ARBA" id="ARBA00022801"/>
    </source>
</evidence>
<comment type="catalytic activity">
    <reaction evidence="5">
        <text>a 1,2-diacyl-sn-glycerol + H2O = a 2-acylglycerol + a fatty acid + H(+)</text>
        <dbReference type="Rhea" id="RHEA:33275"/>
        <dbReference type="ChEBI" id="CHEBI:15377"/>
        <dbReference type="ChEBI" id="CHEBI:15378"/>
        <dbReference type="ChEBI" id="CHEBI:17389"/>
        <dbReference type="ChEBI" id="CHEBI:17815"/>
        <dbReference type="ChEBI" id="CHEBI:28868"/>
        <dbReference type="EC" id="3.1.1.116"/>
    </reaction>
</comment>
<dbReference type="Pfam" id="PF00561">
    <property type="entry name" value="Abhydrolase_1"/>
    <property type="match status" value="1"/>
</dbReference>
<protein>
    <recommendedName>
        <fullName evidence="7">sn-1-specific diacylglycerol lipase ABHD11</fullName>
        <ecNumber evidence="3">3.1.1.116</ecNumber>
    </recommendedName>
    <alternativeName>
        <fullName evidence="4">Alpha/beta hydrolase domain-containing protein 11</fullName>
    </alternativeName>
</protein>
<comment type="similarity">
    <text evidence="1">Belongs to the AB hydrolase superfamily.</text>
</comment>
<keyword evidence="2" id="KW-0378">Hydrolase</keyword>
<proteinExistence type="inferred from homology"/>
<name>A0AA84ZAA0_9TREM</name>
<dbReference type="EC" id="3.1.1.116" evidence="3"/>
<dbReference type="AlphaFoldDB" id="A0AA84ZAA0"/>
<organism evidence="13 14">
    <name type="scientific">Schistosoma margrebowiei</name>
    <dbReference type="NCBI Taxonomy" id="48269"/>
    <lineage>
        <taxon>Eukaryota</taxon>
        <taxon>Metazoa</taxon>
        <taxon>Spiralia</taxon>
        <taxon>Lophotrochozoa</taxon>
        <taxon>Platyhelminthes</taxon>
        <taxon>Trematoda</taxon>
        <taxon>Digenea</taxon>
        <taxon>Strigeidida</taxon>
        <taxon>Schistosomatoidea</taxon>
        <taxon>Schistosomatidae</taxon>
        <taxon>Schistosoma</taxon>
    </lineage>
</organism>
<dbReference type="Proteomes" id="UP000050790">
    <property type="component" value="Unassembled WGS sequence"/>
</dbReference>
<evidence type="ECO:0000256" key="10">
    <source>
        <dbReference type="ARBA" id="ARBA00048513"/>
    </source>
</evidence>
<evidence type="ECO:0000256" key="9">
    <source>
        <dbReference type="ARBA" id="ARBA00048504"/>
    </source>
</evidence>
<evidence type="ECO:0000256" key="5">
    <source>
        <dbReference type="ARBA" id="ARBA00043667"/>
    </source>
</evidence>
<dbReference type="GO" id="GO:0052689">
    <property type="term" value="F:carboxylic ester hydrolase activity"/>
    <property type="evidence" value="ECO:0007669"/>
    <property type="project" value="TreeGrafter"/>
</dbReference>
<dbReference type="InterPro" id="IPR000073">
    <property type="entry name" value="AB_hydrolase_1"/>
</dbReference>
<dbReference type="InterPro" id="IPR029058">
    <property type="entry name" value="AB_hydrolase_fold"/>
</dbReference>
<sequence length="292" mass="32311">MNNALRLSRSVLQSADSSLKSSMVICHGLLGSKNNWKSISNALSLKNCGTIVAVDLRNHGSSPHSDDMNYFNMAEDIHMVVDDLSLRSVCLVGHSMGGKAVMCAALMKPERYDKLVVFDISTTPKPTIQSLTPIIDLMSSVDLKALGHKNNGNIGMVRNSLMKEWDKTIPNPTMRAFLLTNLGEKDGEIFWKVNLKAIKSCWNQITDFPAELSGRVFNQPVMFVAASNGEYLGQSDLPSVRKYFPQAKIVQIANTGHWVHFDAPNTVTKLITSFMLDKSFDPTSFADVKEIK</sequence>
<evidence type="ECO:0000256" key="8">
    <source>
        <dbReference type="ARBA" id="ARBA00048283"/>
    </source>
</evidence>
<dbReference type="SUPFAM" id="SSF53474">
    <property type="entry name" value="alpha/beta-Hydrolases"/>
    <property type="match status" value="1"/>
</dbReference>
<evidence type="ECO:0000256" key="1">
    <source>
        <dbReference type="ARBA" id="ARBA00008645"/>
    </source>
</evidence>
<comment type="catalytic activity">
    <reaction evidence="10">
        <text>1-octadecanoyl-2-(9Z-octadecenoyl)-sn-glycerol + H2O = 2-(9Z-octadecenoyl)-glycerol + octadecanoate + H(+)</text>
        <dbReference type="Rhea" id="RHEA:77103"/>
        <dbReference type="ChEBI" id="CHEBI:15377"/>
        <dbReference type="ChEBI" id="CHEBI:15378"/>
        <dbReference type="ChEBI" id="CHEBI:25629"/>
        <dbReference type="ChEBI" id="CHEBI:73990"/>
        <dbReference type="ChEBI" id="CHEBI:75468"/>
    </reaction>
</comment>
<dbReference type="PANTHER" id="PTHR46118">
    <property type="entry name" value="PROTEIN ABHD11"/>
    <property type="match status" value="1"/>
</dbReference>
<evidence type="ECO:0000256" key="4">
    <source>
        <dbReference type="ARBA" id="ARBA00042703"/>
    </source>
</evidence>
<dbReference type="WBParaSite" id="SMRG1_18410.1">
    <property type="protein sequence ID" value="SMRG1_18410.1"/>
    <property type="gene ID" value="SMRG1_18410"/>
</dbReference>
<accession>A0AA84ZAA0</accession>
<evidence type="ECO:0000256" key="6">
    <source>
        <dbReference type="ARBA" id="ARBA00043742"/>
    </source>
</evidence>
<comment type="catalytic activity">
    <reaction evidence="11">
        <text>1-octadecanoyl-2-(5Z,8Z,11Z,14Z-eicosatetraenoyl)-sn-glycerol + H2O = 2-(5Z,8Z,11Z,14Z-eicosatetraenoyl)-glycerol + octadecanoate + H(+)</text>
        <dbReference type="Rhea" id="RHEA:38507"/>
        <dbReference type="ChEBI" id="CHEBI:15377"/>
        <dbReference type="ChEBI" id="CHEBI:15378"/>
        <dbReference type="ChEBI" id="CHEBI:25629"/>
        <dbReference type="ChEBI" id="CHEBI:52392"/>
        <dbReference type="ChEBI" id="CHEBI:75728"/>
    </reaction>
</comment>
<reference evidence="14" key="1">
    <citation type="submission" date="2023-11" db="UniProtKB">
        <authorList>
            <consortium name="WormBaseParasite"/>
        </authorList>
    </citation>
    <scope>IDENTIFICATION</scope>
</reference>
<dbReference type="Gene3D" id="3.40.50.1820">
    <property type="entry name" value="alpha/beta hydrolase"/>
    <property type="match status" value="1"/>
</dbReference>